<comment type="caution">
    <text evidence="1">The sequence shown here is derived from an EMBL/GenBank/DDBJ whole genome shotgun (WGS) entry which is preliminary data.</text>
</comment>
<gene>
    <name evidence="1" type="ORF">JFN93_03855</name>
</gene>
<accession>A0A8J7JDQ9</accession>
<organism evidence="1 2">
    <name type="scientific">Geomesophilobacter sediminis</name>
    <dbReference type="NCBI Taxonomy" id="2798584"/>
    <lineage>
        <taxon>Bacteria</taxon>
        <taxon>Pseudomonadati</taxon>
        <taxon>Thermodesulfobacteriota</taxon>
        <taxon>Desulfuromonadia</taxon>
        <taxon>Geobacterales</taxon>
        <taxon>Geobacteraceae</taxon>
        <taxon>Geomesophilobacter</taxon>
    </lineage>
</organism>
<dbReference type="Proteomes" id="UP000636888">
    <property type="component" value="Unassembled WGS sequence"/>
</dbReference>
<proteinExistence type="predicted"/>
<dbReference type="EMBL" id="JAEMHM010000003">
    <property type="protein sequence ID" value="MBJ6723834.1"/>
    <property type="molecule type" value="Genomic_DNA"/>
</dbReference>
<dbReference type="RefSeq" id="WP_199382680.1">
    <property type="nucleotide sequence ID" value="NZ_JAEMHM010000003.1"/>
</dbReference>
<keyword evidence="2" id="KW-1185">Reference proteome</keyword>
<name>A0A8J7JDQ9_9BACT</name>
<protein>
    <submittedName>
        <fullName evidence="1">Uncharacterized protein</fullName>
    </submittedName>
</protein>
<evidence type="ECO:0000313" key="2">
    <source>
        <dbReference type="Proteomes" id="UP000636888"/>
    </source>
</evidence>
<sequence>MYETNEQYRLIVSREVRILEESCQCIIEDGKHGFCPRCGEHGTWDIATKGFIENYGNSIYYSTVYNEWRCRICDFRRHKEGSQVIGIWLGQMNEKEMLH</sequence>
<evidence type="ECO:0000313" key="1">
    <source>
        <dbReference type="EMBL" id="MBJ6723834.1"/>
    </source>
</evidence>
<reference evidence="1" key="1">
    <citation type="submission" date="2020-12" db="EMBL/GenBank/DDBJ databases">
        <title>Geomonas sp. Red875, isolated from river sediment.</title>
        <authorList>
            <person name="Xu Z."/>
            <person name="Zhang Z."/>
            <person name="Masuda Y."/>
            <person name="Itoh H."/>
            <person name="Senoo K."/>
        </authorList>
    </citation>
    <scope>NUCLEOTIDE SEQUENCE</scope>
    <source>
        <strain evidence="1">Red875</strain>
    </source>
</reference>
<dbReference type="AlphaFoldDB" id="A0A8J7JDQ9"/>